<proteinExistence type="predicted"/>
<dbReference type="InParanoid" id="A0A251VRD8"/>
<dbReference type="EMBL" id="CM007890">
    <property type="protein sequence ID" value="OTG37622.1"/>
    <property type="molecule type" value="Genomic_DNA"/>
</dbReference>
<dbReference type="Gramene" id="mRNA:HanXRQr2_Chr01g0024761">
    <property type="protein sequence ID" value="mRNA:HanXRQr2_Chr01g0024761"/>
    <property type="gene ID" value="HanXRQr2_Chr01g0024761"/>
</dbReference>
<feature type="transmembrane region" description="Helical" evidence="1">
    <location>
        <begin position="12"/>
        <end position="31"/>
    </location>
</feature>
<organism evidence="3 4">
    <name type="scientific">Helianthus annuus</name>
    <name type="common">Common sunflower</name>
    <dbReference type="NCBI Taxonomy" id="4232"/>
    <lineage>
        <taxon>Eukaryota</taxon>
        <taxon>Viridiplantae</taxon>
        <taxon>Streptophyta</taxon>
        <taxon>Embryophyta</taxon>
        <taxon>Tracheophyta</taxon>
        <taxon>Spermatophyta</taxon>
        <taxon>Magnoliopsida</taxon>
        <taxon>eudicotyledons</taxon>
        <taxon>Gunneridae</taxon>
        <taxon>Pentapetalae</taxon>
        <taxon>asterids</taxon>
        <taxon>campanulids</taxon>
        <taxon>Asterales</taxon>
        <taxon>Asteraceae</taxon>
        <taxon>Asteroideae</taxon>
        <taxon>Heliantheae alliance</taxon>
        <taxon>Heliantheae</taxon>
        <taxon>Helianthus</taxon>
    </lineage>
</organism>
<reference evidence="2" key="3">
    <citation type="submission" date="2020-06" db="EMBL/GenBank/DDBJ databases">
        <title>Helianthus annuus Genome sequencing and assembly Release 2.</title>
        <authorList>
            <person name="Gouzy J."/>
            <person name="Langlade N."/>
            <person name="Munos S."/>
        </authorList>
    </citation>
    <scope>NUCLEOTIDE SEQUENCE</scope>
    <source>
        <tissue evidence="2">Leaves</tissue>
    </source>
</reference>
<evidence type="ECO:0000313" key="3">
    <source>
        <dbReference type="EMBL" id="OTG37622.1"/>
    </source>
</evidence>
<gene>
    <name evidence="3" type="ORF">HannXRQ_Chr01g0020791</name>
    <name evidence="2" type="ORF">HanXRQr2_Chr01g0024761</name>
</gene>
<reference evidence="2 4" key="1">
    <citation type="journal article" date="2017" name="Nature">
        <title>The sunflower genome provides insights into oil metabolism, flowering and Asterid evolution.</title>
        <authorList>
            <person name="Badouin H."/>
            <person name="Gouzy J."/>
            <person name="Grassa C.J."/>
            <person name="Murat F."/>
            <person name="Staton S.E."/>
            <person name="Cottret L."/>
            <person name="Lelandais-Briere C."/>
            <person name="Owens G.L."/>
            <person name="Carrere S."/>
            <person name="Mayjonade B."/>
            <person name="Legrand L."/>
            <person name="Gill N."/>
            <person name="Kane N.C."/>
            <person name="Bowers J.E."/>
            <person name="Hubner S."/>
            <person name="Bellec A."/>
            <person name="Berard A."/>
            <person name="Berges H."/>
            <person name="Blanchet N."/>
            <person name="Boniface M.C."/>
            <person name="Brunel D."/>
            <person name="Catrice O."/>
            <person name="Chaidir N."/>
            <person name="Claudel C."/>
            <person name="Donnadieu C."/>
            <person name="Faraut T."/>
            <person name="Fievet G."/>
            <person name="Helmstetter N."/>
            <person name="King M."/>
            <person name="Knapp S.J."/>
            <person name="Lai Z."/>
            <person name="Le Paslier M.C."/>
            <person name="Lippi Y."/>
            <person name="Lorenzon L."/>
            <person name="Mandel J.R."/>
            <person name="Marage G."/>
            <person name="Marchand G."/>
            <person name="Marquand E."/>
            <person name="Bret-Mestries E."/>
            <person name="Morien E."/>
            <person name="Nambeesan S."/>
            <person name="Nguyen T."/>
            <person name="Pegot-Espagnet P."/>
            <person name="Pouilly N."/>
            <person name="Raftis F."/>
            <person name="Sallet E."/>
            <person name="Schiex T."/>
            <person name="Thomas J."/>
            <person name="Vandecasteele C."/>
            <person name="Vares D."/>
            <person name="Vear F."/>
            <person name="Vautrin S."/>
            <person name="Crespi M."/>
            <person name="Mangin B."/>
            <person name="Burke J.M."/>
            <person name="Salse J."/>
            <person name="Munos S."/>
            <person name="Vincourt P."/>
            <person name="Rieseberg L.H."/>
            <person name="Langlade N.B."/>
        </authorList>
    </citation>
    <scope>NUCLEOTIDE SEQUENCE [LARGE SCALE GENOMIC DNA]</scope>
    <source>
        <strain evidence="4">cv. SF193</strain>
        <tissue evidence="2">Leaves</tissue>
    </source>
</reference>
<sequence length="55" mass="6469">MLVIVFEGCWWLEVMCIVVFFALVQPVRLDIKLAQRSERIKSVDLHPVKPCKRDL</sequence>
<keyword evidence="1" id="KW-0472">Membrane</keyword>
<reference evidence="3" key="2">
    <citation type="submission" date="2017-02" db="EMBL/GenBank/DDBJ databases">
        <title>Sunflower complete genome.</title>
        <authorList>
            <person name="Langlade N."/>
            <person name="Munos S."/>
        </authorList>
    </citation>
    <scope>NUCLEOTIDE SEQUENCE [LARGE SCALE GENOMIC DNA]</scope>
    <source>
        <tissue evidence="3">Leaves</tissue>
    </source>
</reference>
<name>A0A251VRD8_HELAN</name>
<dbReference type="EMBL" id="MNCJ02000316">
    <property type="protein sequence ID" value="KAF5822295.1"/>
    <property type="molecule type" value="Genomic_DNA"/>
</dbReference>
<protein>
    <submittedName>
        <fullName evidence="3">Uncharacterized protein</fullName>
    </submittedName>
</protein>
<keyword evidence="4" id="KW-1185">Reference proteome</keyword>
<evidence type="ECO:0000313" key="4">
    <source>
        <dbReference type="Proteomes" id="UP000215914"/>
    </source>
</evidence>
<evidence type="ECO:0000256" key="1">
    <source>
        <dbReference type="SAM" id="Phobius"/>
    </source>
</evidence>
<dbReference type="Proteomes" id="UP000215914">
    <property type="component" value="Chromosome 1"/>
</dbReference>
<accession>A0A251VRD8</accession>
<keyword evidence="1" id="KW-0812">Transmembrane</keyword>
<evidence type="ECO:0000313" key="2">
    <source>
        <dbReference type="EMBL" id="KAF5822295.1"/>
    </source>
</evidence>
<dbReference type="AlphaFoldDB" id="A0A251VRD8"/>
<keyword evidence="1" id="KW-1133">Transmembrane helix</keyword>